<dbReference type="STRING" id="1408189.CLAC_07160"/>
<dbReference type="AlphaFoldDB" id="A0A0K2H0H4"/>
<proteinExistence type="predicted"/>
<name>A0A0K2H0H4_9CORY</name>
<dbReference type="EMBL" id="CP006841">
    <property type="protein sequence ID" value="ALA67547.1"/>
    <property type="molecule type" value="Genomic_DNA"/>
</dbReference>
<organism evidence="1 2">
    <name type="scientific">Corynebacterium lactis RW2-5</name>
    <dbReference type="NCBI Taxonomy" id="1408189"/>
    <lineage>
        <taxon>Bacteria</taxon>
        <taxon>Bacillati</taxon>
        <taxon>Actinomycetota</taxon>
        <taxon>Actinomycetes</taxon>
        <taxon>Mycobacteriales</taxon>
        <taxon>Corynebacteriaceae</taxon>
        <taxon>Corynebacterium</taxon>
    </lineage>
</organism>
<keyword evidence="2" id="KW-1185">Reference proteome</keyword>
<gene>
    <name evidence="1" type="ORF">CLAC_07160</name>
</gene>
<evidence type="ECO:0000313" key="1">
    <source>
        <dbReference type="EMBL" id="ALA67547.1"/>
    </source>
</evidence>
<reference evidence="1 2" key="1">
    <citation type="submission" date="2013-10" db="EMBL/GenBank/DDBJ databases">
        <title>Complete genome sequence of Corynebacterium lactis DSM 45799(T), isolated from raw cow milk.</title>
        <authorList>
            <person name="Ruckert C."/>
            <person name="Albersmeier A."/>
            <person name="Lipski A."/>
            <person name="Kalinowski J."/>
        </authorList>
    </citation>
    <scope>NUCLEOTIDE SEQUENCE [LARGE SCALE GENOMIC DNA]</scope>
    <source>
        <strain evidence="1 2">RW2-5</strain>
    </source>
</reference>
<accession>A0A0K2H0H4</accession>
<protein>
    <submittedName>
        <fullName evidence="1">Uncharacterized protein</fullName>
    </submittedName>
</protein>
<dbReference type="PATRIC" id="fig|1408189.4.peg.1431"/>
<dbReference type="Proteomes" id="UP000058446">
    <property type="component" value="Chromosome"/>
</dbReference>
<sequence>MADLRAAIADGTTPGDFFVAGGQQLTACTVGDGYALHIVAAANNTSCEFAQEVMRVQTRELNPTNDNIRDHLSPNIEAKSPITQELYNVNCGEDSSGVITCTGGNNAKIYMY</sequence>
<evidence type="ECO:0000313" key="2">
    <source>
        <dbReference type="Proteomes" id="UP000058446"/>
    </source>
</evidence>
<dbReference type="RefSeq" id="WP_053412296.1">
    <property type="nucleotide sequence ID" value="NZ_CP006841.1"/>
</dbReference>
<dbReference type="OrthoDB" id="4424744at2"/>
<dbReference type="KEGG" id="clw:CLAC_07160"/>